<proteinExistence type="predicted"/>
<sequence>MKGLLVGVGSFLLLRNSSPEEIAPKYHHLRPRRLRRSTDTHNAACSGQHSLAGVDLHGAVCLPMSTPLIGADAHLREGTLLPEEITQNDHHLRLRRLRRSTSTYHAACSGQHSLVGVDVSGAKLTFDRATLHRR</sequence>
<gene>
    <name evidence="1" type="ORF">SDC9_84333</name>
</gene>
<dbReference type="AlphaFoldDB" id="A0A644ZIV2"/>
<comment type="caution">
    <text evidence="1">The sequence shown here is derived from an EMBL/GenBank/DDBJ whole genome shotgun (WGS) entry which is preliminary data.</text>
</comment>
<organism evidence="1">
    <name type="scientific">bioreactor metagenome</name>
    <dbReference type="NCBI Taxonomy" id="1076179"/>
    <lineage>
        <taxon>unclassified sequences</taxon>
        <taxon>metagenomes</taxon>
        <taxon>ecological metagenomes</taxon>
    </lineage>
</organism>
<evidence type="ECO:0000313" key="1">
    <source>
        <dbReference type="EMBL" id="MPM37714.1"/>
    </source>
</evidence>
<accession>A0A644ZIV2</accession>
<reference evidence="1" key="1">
    <citation type="submission" date="2019-08" db="EMBL/GenBank/DDBJ databases">
        <authorList>
            <person name="Kucharzyk K."/>
            <person name="Murdoch R.W."/>
            <person name="Higgins S."/>
            <person name="Loffler F."/>
        </authorList>
    </citation>
    <scope>NUCLEOTIDE SEQUENCE</scope>
</reference>
<name>A0A644ZIV2_9ZZZZ</name>
<dbReference type="EMBL" id="VSSQ01008041">
    <property type="protein sequence ID" value="MPM37714.1"/>
    <property type="molecule type" value="Genomic_DNA"/>
</dbReference>
<protein>
    <submittedName>
        <fullName evidence="1">Uncharacterized protein</fullName>
    </submittedName>
</protein>